<proteinExistence type="predicted"/>
<dbReference type="EMBL" id="UGTP01000001">
    <property type="protein sequence ID" value="SUC11302.1"/>
    <property type="molecule type" value="Genomic_DNA"/>
</dbReference>
<evidence type="ECO:0000313" key="1">
    <source>
        <dbReference type="EMBL" id="SUC11302.1"/>
    </source>
</evidence>
<accession>A0A379EYA8</accession>
<gene>
    <name evidence="1" type="ORF">NCTC13043_00145</name>
</gene>
<dbReference type="GeneID" id="78569893"/>
<dbReference type="OrthoDB" id="1075210at2"/>
<sequence>MSKMCEPIAALVQSLHHLGFTTIEQKVSDYHFSELYIKMKGKQNNEIDTINIPQIQRNNDSTFTCSCHWSTVELCYEEEETRANAK</sequence>
<reference evidence="1 2" key="1">
    <citation type="submission" date="2018-06" db="EMBL/GenBank/DDBJ databases">
        <authorList>
            <consortium name="Pathogen Informatics"/>
            <person name="Doyle S."/>
        </authorList>
    </citation>
    <scope>NUCLEOTIDE SEQUENCE [LARGE SCALE GENOMIC DNA]</scope>
    <source>
        <strain evidence="1 2">NCTC13043</strain>
    </source>
</reference>
<dbReference type="AlphaFoldDB" id="A0A379EYA8"/>
<organism evidence="1 2">
    <name type="scientific">Prevotella pallens</name>
    <dbReference type="NCBI Taxonomy" id="60133"/>
    <lineage>
        <taxon>Bacteria</taxon>
        <taxon>Pseudomonadati</taxon>
        <taxon>Bacteroidota</taxon>
        <taxon>Bacteroidia</taxon>
        <taxon>Bacteroidales</taxon>
        <taxon>Prevotellaceae</taxon>
        <taxon>Prevotella</taxon>
    </lineage>
</organism>
<dbReference type="Proteomes" id="UP000254235">
    <property type="component" value="Unassembled WGS sequence"/>
</dbReference>
<name>A0A379EYA8_9BACT</name>
<evidence type="ECO:0000313" key="2">
    <source>
        <dbReference type="Proteomes" id="UP000254235"/>
    </source>
</evidence>
<protein>
    <submittedName>
        <fullName evidence="1">Uncharacterized protein</fullName>
    </submittedName>
</protein>
<dbReference type="RefSeq" id="WP_115082671.1">
    <property type="nucleotide sequence ID" value="NZ_JAPWAT010000010.1"/>
</dbReference>